<dbReference type="EC" id="2.7.8.7" evidence="8"/>
<proteinExistence type="inferred from homology"/>
<dbReference type="NCBIfam" id="TIGR00556">
    <property type="entry name" value="pantethn_trn"/>
    <property type="match status" value="1"/>
</dbReference>
<dbReference type="Gene3D" id="3.90.470.20">
    <property type="entry name" value="4'-phosphopantetheinyl transferase domain"/>
    <property type="match status" value="1"/>
</dbReference>
<comment type="cofactor">
    <cofactor evidence="8">
        <name>Mg(2+)</name>
        <dbReference type="ChEBI" id="CHEBI:18420"/>
    </cofactor>
</comment>
<evidence type="ECO:0000256" key="7">
    <source>
        <dbReference type="ARBA" id="ARBA00023160"/>
    </source>
</evidence>
<dbReference type="InterPro" id="IPR002582">
    <property type="entry name" value="ACPS"/>
</dbReference>
<comment type="similarity">
    <text evidence="8">Belongs to the P-Pant transferase superfamily. AcpS family.</text>
</comment>
<evidence type="ECO:0000256" key="2">
    <source>
        <dbReference type="ARBA" id="ARBA00022679"/>
    </source>
</evidence>
<keyword evidence="2 8" id="KW-0808">Transferase</keyword>
<dbReference type="RefSeq" id="WP_279241174.1">
    <property type="nucleotide sequence ID" value="NZ_CP036501.1"/>
</dbReference>
<keyword evidence="1 8" id="KW-0444">Lipid biosynthesis</keyword>
<evidence type="ECO:0000256" key="3">
    <source>
        <dbReference type="ARBA" id="ARBA00022723"/>
    </source>
</evidence>
<keyword evidence="3 8" id="KW-0479">Metal-binding</keyword>
<dbReference type="HAMAP" id="MF_00101">
    <property type="entry name" value="AcpS"/>
    <property type="match status" value="1"/>
</dbReference>
<dbReference type="GO" id="GO:0008897">
    <property type="term" value="F:holo-[acyl-carrier-protein] synthase activity"/>
    <property type="evidence" value="ECO:0007669"/>
    <property type="project" value="UniProtKB-EC"/>
</dbReference>
<dbReference type="InterPro" id="IPR004568">
    <property type="entry name" value="Ppantetheine-prot_Trfase_dom"/>
</dbReference>
<accession>A0ABY6Q7X1</accession>
<keyword evidence="5 8" id="KW-0460">Magnesium</keyword>
<dbReference type="Pfam" id="PF01648">
    <property type="entry name" value="ACPS"/>
    <property type="match status" value="1"/>
</dbReference>
<evidence type="ECO:0000256" key="4">
    <source>
        <dbReference type="ARBA" id="ARBA00022832"/>
    </source>
</evidence>
<keyword evidence="7 8" id="KW-0275">Fatty acid biosynthesis</keyword>
<sequence>MLGIGVDIVKIARVERVFEKFGPKFTRKILSNREMGQHSVDARFLAKRFAAKEAIVKALGTGFRDGVTMSCISIEKNSLNQPQVILDGAAQARLISMGGRDVLLSLSDEVDTVVAFAVVR</sequence>
<dbReference type="NCBIfam" id="TIGR00516">
    <property type="entry name" value="acpS"/>
    <property type="match status" value="1"/>
</dbReference>
<comment type="catalytic activity">
    <reaction evidence="8">
        <text>apo-[ACP] + CoA = holo-[ACP] + adenosine 3',5'-bisphosphate + H(+)</text>
        <dbReference type="Rhea" id="RHEA:12068"/>
        <dbReference type="Rhea" id="RHEA-COMP:9685"/>
        <dbReference type="Rhea" id="RHEA-COMP:9690"/>
        <dbReference type="ChEBI" id="CHEBI:15378"/>
        <dbReference type="ChEBI" id="CHEBI:29999"/>
        <dbReference type="ChEBI" id="CHEBI:57287"/>
        <dbReference type="ChEBI" id="CHEBI:58343"/>
        <dbReference type="ChEBI" id="CHEBI:64479"/>
        <dbReference type="EC" id="2.7.8.7"/>
    </reaction>
</comment>
<evidence type="ECO:0000313" key="10">
    <source>
        <dbReference type="EMBL" id="UZP74714.1"/>
    </source>
</evidence>
<feature type="binding site" evidence="8">
    <location>
        <position position="53"/>
    </location>
    <ligand>
        <name>Mg(2+)</name>
        <dbReference type="ChEBI" id="CHEBI:18420"/>
    </ligand>
</feature>
<protein>
    <recommendedName>
        <fullName evidence="8">Holo-[acyl-carrier-protein] synthase</fullName>
        <shortName evidence="8">Holo-ACP synthase</shortName>
        <ecNumber evidence="8">2.7.8.7</ecNumber>
    </recommendedName>
    <alternativeName>
        <fullName evidence="8">4'-phosphopantetheinyl transferase AcpS</fullName>
    </alternativeName>
</protein>
<evidence type="ECO:0000256" key="6">
    <source>
        <dbReference type="ARBA" id="ARBA00023098"/>
    </source>
</evidence>
<dbReference type="EMBL" id="CP036501">
    <property type="protein sequence ID" value="UZP74714.1"/>
    <property type="molecule type" value="Genomic_DNA"/>
</dbReference>
<dbReference type="Proteomes" id="UP001317963">
    <property type="component" value="Chromosome"/>
</dbReference>
<keyword evidence="6 8" id="KW-0443">Lipid metabolism</keyword>
<keyword evidence="8" id="KW-0963">Cytoplasm</keyword>
<evidence type="ECO:0000259" key="9">
    <source>
        <dbReference type="Pfam" id="PF01648"/>
    </source>
</evidence>
<evidence type="ECO:0000256" key="1">
    <source>
        <dbReference type="ARBA" id="ARBA00022516"/>
    </source>
</evidence>
<name>A0ABY6Q7X1_9GAMM</name>
<evidence type="ECO:0000313" key="11">
    <source>
        <dbReference type="Proteomes" id="UP001317963"/>
    </source>
</evidence>
<comment type="function">
    <text evidence="8">Transfers the 4'-phosphopantetheine moiety from coenzyme A to a Ser of acyl-carrier-protein.</text>
</comment>
<evidence type="ECO:0000256" key="5">
    <source>
        <dbReference type="ARBA" id="ARBA00022842"/>
    </source>
</evidence>
<keyword evidence="4 8" id="KW-0276">Fatty acid metabolism</keyword>
<dbReference type="SUPFAM" id="SSF56214">
    <property type="entry name" value="4'-phosphopantetheinyl transferase"/>
    <property type="match status" value="1"/>
</dbReference>
<gene>
    <name evidence="8 10" type="primary">acpS</name>
    <name evidence="10" type="ORF">E0F26_08165</name>
</gene>
<feature type="domain" description="4'-phosphopantetheinyl transferase" evidence="9">
    <location>
        <begin position="3"/>
        <end position="93"/>
    </location>
</feature>
<dbReference type="InterPro" id="IPR008278">
    <property type="entry name" value="4-PPantetheinyl_Trfase_dom"/>
</dbReference>
<organism evidence="10 11">
    <name type="scientific">Candidatus Paraluminiphilus aquimaris</name>
    <dbReference type="NCBI Taxonomy" id="2518994"/>
    <lineage>
        <taxon>Bacteria</taxon>
        <taxon>Pseudomonadati</taxon>
        <taxon>Pseudomonadota</taxon>
        <taxon>Gammaproteobacteria</taxon>
        <taxon>Cellvibrionales</taxon>
        <taxon>Halieaceae</taxon>
        <taxon>Candidatus Paraluminiphilus</taxon>
    </lineage>
</organism>
<comment type="subcellular location">
    <subcellularLocation>
        <location evidence="8">Cytoplasm</location>
    </subcellularLocation>
</comment>
<feature type="binding site" evidence="8">
    <location>
        <position position="7"/>
    </location>
    <ligand>
        <name>Mg(2+)</name>
        <dbReference type="ChEBI" id="CHEBI:18420"/>
    </ligand>
</feature>
<evidence type="ECO:0000256" key="8">
    <source>
        <dbReference type="HAMAP-Rule" id="MF_00101"/>
    </source>
</evidence>
<dbReference type="InterPro" id="IPR037143">
    <property type="entry name" value="4-PPantetheinyl_Trfase_dom_sf"/>
</dbReference>
<keyword evidence="11" id="KW-1185">Reference proteome</keyword>
<reference evidence="10 11" key="1">
    <citation type="submission" date="2019-02" db="EMBL/GenBank/DDBJ databases">
        <title>Halieaceae_genomes.</title>
        <authorList>
            <person name="Li S.-H."/>
        </authorList>
    </citation>
    <scope>NUCLEOTIDE SEQUENCE [LARGE SCALE GENOMIC DNA]</scope>
    <source>
        <strain evidence="10 11">JH123</strain>
    </source>
</reference>